<keyword evidence="3" id="KW-1185">Reference proteome</keyword>
<comment type="caution">
    <text evidence="2">The sequence shown here is derived from an EMBL/GenBank/DDBJ whole genome shotgun (WGS) entry which is preliminary data.</text>
</comment>
<evidence type="ECO:0000313" key="3">
    <source>
        <dbReference type="Proteomes" id="UP000019141"/>
    </source>
</evidence>
<sequence length="198" mass="21667">MALPPQPEESQDTMALYALGALDAEESKPIAERLQSGDEASATELQQAEKLIGLMGHLAPAATPPASLKHRLMARINNELPSPSSTTAMRSSIDLESLDWVPSDWPGVHVHWLRQDEETGSGAVYFHIQPGYSAPSHRHIGAEDCLVMQGGFRDRRGEYRAGDLVYYEPGSVHEDFQALDGEPCVLFVVYQQGGIEVV</sequence>
<dbReference type="Pfam" id="PF12973">
    <property type="entry name" value="Cupin_7"/>
    <property type="match status" value="1"/>
</dbReference>
<accession>W4LB42</accession>
<evidence type="ECO:0000259" key="1">
    <source>
        <dbReference type="Pfam" id="PF12973"/>
    </source>
</evidence>
<dbReference type="AlphaFoldDB" id="W4LB42"/>
<proteinExistence type="predicted"/>
<dbReference type="Gene3D" id="2.60.120.10">
    <property type="entry name" value="Jelly Rolls"/>
    <property type="match status" value="1"/>
</dbReference>
<dbReference type="Gene3D" id="1.10.10.1320">
    <property type="entry name" value="Anti-sigma factor, zinc-finger domain"/>
    <property type="match status" value="1"/>
</dbReference>
<dbReference type="SUPFAM" id="SSF51182">
    <property type="entry name" value="RmlC-like cupins"/>
    <property type="match status" value="1"/>
</dbReference>
<name>W4LB42_ENTF1</name>
<dbReference type="InterPro" id="IPR041916">
    <property type="entry name" value="Anti_sigma_zinc_sf"/>
</dbReference>
<dbReference type="InterPro" id="IPR014710">
    <property type="entry name" value="RmlC-like_jellyroll"/>
</dbReference>
<dbReference type="InterPro" id="IPR011051">
    <property type="entry name" value="RmlC_Cupin_sf"/>
</dbReference>
<reference evidence="2 3" key="1">
    <citation type="journal article" date="2014" name="Nature">
        <title>An environmental bacterial taxon with a large and distinct metabolic repertoire.</title>
        <authorList>
            <person name="Wilson M.C."/>
            <person name="Mori T."/>
            <person name="Ruckert C."/>
            <person name="Uria A.R."/>
            <person name="Helf M.J."/>
            <person name="Takada K."/>
            <person name="Gernert C."/>
            <person name="Steffens U.A."/>
            <person name="Heycke N."/>
            <person name="Schmitt S."/>
            <person name="Rinke C."/>
            <person name="Helfrich E.J."/>
            <person name="Brachmann A.O."/>
            <person name="Gurgui C."/>
            <person name="Wakimoto T."/>
            <person name="Kracht M."/>
            <person name="Crusemann M."/>
            <person name="Hentschel U."/>
            <person name="Abe I."/>
            <person name="Matsunaga S."/>
            <person name="Kalinowski J."/>
            <person name="Takeyama H."/>
            <person name="Piel J."/>
        </authorList>
    </citation>
    <scope>NUCLEOTIDE SEQUENCE [LARGE SCALE GENOMIC DNA]</scope>
    <source>
        <strain evidence="3">TSY1</strain>
    </source>
</reference>
<protein>
    <recommendedName>
        <fullName evidence="1">ChrR-like cupin domain-containing protein</fullName>
    </recommendedName>
</protein>
<organism evidence="2 3">
    <name type="scientific">Entotheonella factor</name>
    <dbReference type="NCBI Taxonomy" id="1429438"/>
    <lineage>
        <taxon>Bacteria</taxon>
        <taxon>Pseudomonadati</taxon>
        <taxon>Nitrospinota/Tectimicrobiota group</taxon>
        <taxon>Candidatus Tectimicrobiota</taxon>
        <taxon>Candidatus Entotheonellia</taxon>
        <taxon>Candidatus Entotheonellales</taxon>
        <taxon>Candidatus Entotheonellaceae</taxon>
        <taxon>Candidatus Entotheonella</taxon>
    </lineage>
</organism>
<dbReference type="InterPro" id="IPR025979">
    <property type="entry name" value="ChrR-like_cupin_dom"/>
</dbReference>
<gene>
    <name evidence="2" type="ORF">ETSY1_31820</name>
</gene>
<feature type="domain" description="ChrR-like cupin" evidence="1">
    <location>
        <begin position="92"/>
        <end position="191"/>
    </location>
</feature>
<dbReference type="EMBL" id="AZHW01000952">
    <property type="protein sequence ID" value="ETW95154.1"/>
    <property type="molecule type" value="Genomic_DNA"/>
</dbReference>
<dbReference type="HOGENOM" id="CLU_117524_0_0_7"/>
<dbReference type="Proteomes" id="UP000019141">
    <property type="component" value="Unassembled WGS sequence"/>
</dbReference>
<evidence type="ECO:0000313" key="2">
    <source>
        <dbReference type="EMBL" id="ETW95154.1"/>
    </source>
</evidence>